<evidence type="ECO:0008006" key="4">
    <source>
        <dbReference type="Google" id="ProtNLM"/>
    </source>
</evidence>
<feature type="region of interest" description="Disordered" evidence="1">
    <location>
        <begin position="107"/>
        <end position="127"/>
    </location>
</feature>
<gene>
    <name evidence="2" type="ORF">PCOR1329_LOCUS12426</name>
</gene>
<dbReference type="EMBL" id="CAUYUJ010003625">
    <property type="protein sequence ID" value="CAK0806067.1"/>
    <property type="molecule type" value="Genomic_DNA"/>
</dbReference>
<feature type="region of interest" description="Disordered" evidence="1">
    <location>
        <begin position="20"/>
        <end position="41"/>
    </location>
</feature>
<organism evidence="2 3">
    <name type="scientific">Prorocentrum cordatum</name>
    <dbReference type="NCBI Taxonomy" id="2364126"/>
    <lineage>
        <taxon>Eukaryota</taxon>
        <taxon>Sar</taxon>
        <taxon>Alveolata</taxon>
        <taxon>Dinophyceae</taxon>
        <taxon>Prorocentrales</taxon>
        <taxon>Prorocentraceae</taxon>
        <taxon>Prorocentrum</taxon>
    </lineage>
</organism>
<reference evidence="2" key="1">
    <citation type="submission" date="2023-10" db="EMBL/GenBank/DDBJ databases">
        <authorList>
            <person name="Chen Y."/>
            <person name="Shah S."/>
            <person name="Dougan E. K."/>
            <person name="Thang M."/>
            <person name="Chan C."/>
        </authorList>
    </citation>
    <scope>NUCLEOTIDE SEQUENCE [LARGE SCALE GENOMIC DNA]</scope>
</reference>
<protein>
    <recommendedName>
        <fullName evidence="4">CXXC-type zinc finger protein 1</fullName>
    </recommendedName>
</protein>
<keyword evidence="3" id="KW-1185">Reference proteome</keyword>
<comment type="caution">
    <text evidence="2">The sequence shown here is derived from an EMBL/GenBank/DDBJ whole genome shotgun (WGS) entry which is preliminary data.</text>
</comment>
<evidence type="ECO:0000256" key="1">
    <source>
        <dbReference type="SAM" id="MobiDB-lite"/>
    </source>
</evidence>
<evidence type="ECO:0000313" key="2">
    <source>
        <dbReference type="EMBL" id="CAK0806067.1"/>
    </source>
</evidence>
<accession>A0ABN9QR17</accession>
<proteinExistence type="predicted"/>
<sequence>MPVSDARVAAALDAAAALEPQGAPEEAEGGPSQPPVLDGASREDVDPLILECGALGHDVFRVNSMYCCRRCAGHCSVLQVNSLRKLKRECVGLSDNLSTRRNQLRAIDRISRGLEPRQRGGDPEPPP</sequence>
<name>A0ABN9QR17_9DINO</name>
<evidence type="ECO:0000313" key="3">
    <source>
        <dbReference type="Proteomes" id="UP001189429"/>
    </source>
</evidence>
<dbReference type="Proteomes" id="UP001189429">
    <property type="component" value="Unassembled WGS sequence"/>
</dbReference>